<feature type="compositionally biased region" description="Basic residues" evidence="1">
    <location>
        <begin position="200"/>
        <end position="210"/>
    </location>
</feature>
<evidence type="ECO:0000313" key="4">
    <source>
        <dbReference type="Proteomes" id="UP001066276"/>
    </source>
</evidence>
<dbReference type="PANTHER" id="PTHR22426:SF1">
    <property type="entry name" value="LYSINE-RICH NUCLEOLAR PROTEIN 1"/>
    <property type="match status" value="1"/>
</dbReference>
<feature type="compositionally biased region" description="Basic and acidic residues" evidence="1">
    <location>
        <begin position="188"/>
        <end position="199"/>
    </location>
</feature>
<comment type="caution">
    <text evidence="3">The sequence shown here is derived from an EMBL/GenBank/DDBJ whole genome shotgun (WGS) entry which is preliminary data.</text>
</comment>
<dbReference type="EMBL" id="JANPWB010000014">
    <property type="protein sequence ID" value="KAJ1097122.1"/>
    <property type="molecule type" value="Genomic_DNA"/>
</dbReference>
<organism evidence="3 4">
    <name type="scientific">Pleurodeles waltl</name>
    <name type="common">Iberian ribbed newt</name>
    <dbReference type="NCBI Taxonomy" id="8319"/>
    <lineage>
        <taxon>Eukaryota</taxon>
        <taxon>Metazoa</taxon>
        <taxon>Chordata</taxon>
        <taxon>Craniata</taxon>
        <taxon>Vertebrata</taxon>
        <taxon>Euteleostomi</taxon>
        <taxon>Amphibia</taxon>
        <taxon>Batrachia</taxon>
        <taxon>Caudata</taxon>
        <taxon>Salamandroidea</taxon>
        <taxon>Salamandridae</taxon>
        <taxon>Pleurodelinae</taxon>
        <taxon>Pleurodeles</taxon>
    </lineage>
</organism>
<gene>
    <name evidence="3" type="ORF">NDU88_002249</name>
</gene>
<evidence type="ECO:0000256" key="1">
    <source>
        <dbReference type="SAM" id="MobiDB-lite"/>
    </source>
</evidence>
<sequence length="454" mass="51897">MAREESMITKKKTNSVTYEEPIQKKKKKKKKKHPEAAAEPASEAQSHTELENEGLIKYKRKHRLAEEIVTDPGEEHAEESPVKKKKKKKKLNLKDESITSARITAENEEMGNDNEGQECLVPKDENAKSESFKKKRKKKKDKHILHLTEQEDQEESQMESADKSSILKKKRGASATRENVVISTSLETTERDTEEDHKDITKKKKKKKLKNKEEIIKSDLTENRTEKEDCGPVEQNSTNISSKKKKKKRLDRTLDSEEGTLSKDTIEADKCTVKTSKKRPTPECTVPKEISTSKKKKRVQVKQERAEEEMEDDSEVEIVSVKKGNRDEMKIDQIRRQALQAEVDRESGKIKNVNVGQWQSAAFDNPEQKMKFLRLMGGFKKSSQPTALSPALTEKPNMALSRTGEETLKQNLLSEFEKAIDLRQNRGIGLGFQPTAKKIFCIDKNKSTSVKFDD</sequence>
<feature type="compositionally biased region" description="Basic and acidic residues" evidence="1">
    <location>
        <begin position="211"/>
        <end position="230"/>
    </location>
</feature>
<dbReference type="PANTHER" id="PTHR22426">
    <property type="entry name" value="ARGININE_SERINE-RICH COILED-COIL PROTEIN 2"/>
    <property type="match status" value="1"/>
</dbReference>
<dbReference type="Pfam" id="PF15477">
    <property type="entry name" value="SMAP"/>
    <property type="match status" value="1"/>
</dbReference>
<name>A0AAV7M0C1_PLEWA</name>
<dbReference type="InterPro" id="IPR028124">
    <property type="entry name" value="SMAP_dom"/>
</dbReference>
<feature type="region of interest" description="Disordered" evidence="1">
    <location>
        <begin position="1"/>
        <end position="316"/>
    </location>
</feature>
<accession>A0AAV7M0C1</accession>
<dbReference type="Proteomes" id="UP001066276">
    <property type="component" value="Chromosome 10"/>
</dbReference>
<feature type="compositionally biased region" description="Basic and acidic residues" evidence="1">
    <location>
        <begin position="251"/>
        <end position="272"/>
    </location>
</feature>
<evidence type="ECO:0000259" key="2">
    <source>
        <dbReference type="Pfam" id="PF15477"/>
    </source>
</evidence>
<reference evidence="3" key="1">
    <citation type="journal article" date="2022" name="bioRxiv">
        <title>Sequencing and chromosome-scale assembly of the giantPleurodeles waltlgenome.</title>
        <authorList>
            <person name="Brown T."/>
            <person name="Elewa A."/>
            <person name="Iarovenko S."/>
            <person name="Subramanian E."/>
            <person name="Araus A.J."/>
            <person name="Petzold A."/>
            <person name="Susuki M."/>
            <person name="Suzuki K.-i.T."/>
            <person name="Hayashi T."/>
            <person name="Toyoda A."/>
            <person name="Oliveira C."/>
            <person name="Osipova E."/>
            <person name="Leigh N.D."/>
            <person name="Simon A."/>
            <person name="Yun M.H."/>
        </authorList>
    </citation>
    <scope>NUCLEOTIDE SEQUENCE</scope>
    <source>
        <strain evidence="3">20211129_DDA</strain>
        <tissue evidence="3">Liver</tissue>
    </source>
</reference>
<feature type="compositionally biased region" description="Basic residues" evidence="1">
    <location>
        <begin position="133"/>
        <end position="143"/>
    </location>
</feature>
<dbReference type="AlphaFoldDB" id="A0AAV7M0C1"/>
<evidence type="ECO:0000313" key="3">
    <source>
        <dbReference type="EMBL" id="KAJ1097122.1"/>
    </source>
</evidence>
<proteinExistence type="predicted"/>
<keyword evidence="4" id="KW-1185">Reference proteome</keyword>
<protein>
    <recommendedName>
        <fullName evidence="2">Small acidic protein-like domain-containing protein</fullName>
    </recommendedName>
</protein>
<feature type="domain" description="Small acidic protein-like" evidence="2">
    <location>
        <begin position="358"/>
        <end position="431"/>
    </location>
</feature>
<feature type="compositionally biased region" description="Basic residues" evidence="1">
    <location>
        <begin position="24"/>
        <end position="33"/>
    </location>
</feature>
<feature type="compositionally biased region" description="Basic and acidic residues" evidence="1">
    <location>
        <begin position="121"/>
        <end position="132"/>
    </location>
</feature>
<feature type="compositionally biased region" description="Basic and acidic residues" evidence="1">
    <location>
        <begin position="73"/>
        <end position="82"/>
    </location>
</feature>
<feature type="compositionally biased region" description="Acidic residues" evidence="1">
    <location>
        <begin position="306"/>
        <end position="316"/>
    </location>
</feature>
<feature type="compositionally biased region" description="Acidic residues" evidence="1">
    <location>
        <begin position="106"/>
        <end position="116"/>
    </location>
</feature>
<feature type="compositionally biased region" description="Basic and acidic residues" evidence="1">
    <location>
        <begin position="46"/>
        <end position="56"/>
    </location>
</feature>